<protein>
    <submittedName>
        <fullName evidence="3">Mycothiol system anti-sigma-R factor</fullName>
    </submittedName>
</protein>
<organism evidence="3 4">
    <name type="scientific">Cutibacterium avidum</name>
    <dbReference type="NCBI Taxonomy" id="33010"/>
    <lineage>
        <taxon>Bacteria</taxon>
        <taxon>Bacillati</taxon>
        <taxon>Actinomycetota</taxon>
        <taxon>Actinomycetes</taxon>
        <taxon>Propionibacteriales</taxon>
        <taxon>Propionibacteriaceae</taxon>
        <taxon>Cutibacterium</taxon>
    </lineage>
</organism>
<evidence type="ECO:0000256" key="2">
    <source>
        <dbReference type="ARBA" id="ARBA00023163"/>
    </source>
</evidence>
<dbReference type="Pfam" id="PF13490">
    <property type="entry name" value="zf-HC2"/>
    <property type="match status" value="1"/>
</dbReference>
<dbReference type="Gene3D" id="1.10.10.1320">
    <property type="entry name" value="Anti-sigma factor, zinc-finger domain"/>
    <property type="match status" value="1"/>
</dbReference>
<dbReference type="EMBL" id="NOWI01000004">
    <property type="protein sequence ID" value="RFT44890.1"/>
    <property type="molecule type" value="Genomic_DNA"/>
</dbReference>
<dbReference type="InterPro" id="IPR041916">
    <property type="entry name" value="Anti_sigma_zinc_sf"/>
</dbReference>
<gene>
    <name evidence="3" type="ORF">CHT91_05355</name>
</gene>
<evidence type="ECO:0000313" key="4">
    <source>
        <dbReference type="Proteomes" id="UP000259211"/>
    </source>
</evidence>
<evidence type="ECO:0000313" key="3">
    <source>
        <dbReference type="EMBL" id="RFT44890.1"/>
    </source>
</evidence>
<dbReference type="InterPro" id="IPR027383">
    <property type="entry name" value="Znf_put"/>
</dbReference>
<comment type="caution">
    <text evidence="3">The sequence shown here is derived from an EMBL/GenBank/DDBJ whole genome shotgun (WGS) entry which is preliminary data.</text>
</comment>
<dbReference type="OrthoDB" id="3267840at2"/>
<sequence length="89" mass="10237">MTLSNGDEESCCWVIDHLQEFLHGEMSEQEADAFRRHIAACESCMDEADMEAAVSRALRRCNRTVAAPMQLRTRVVQMQVSYRWQAGDR</sequence>
<evidence type="ECO:0000256" key="1">
    <source>
        <dbReference type="ARBA" id="ARBA00023015"/>
    </source>
</evidence>
<proteinExistence type="predicted"/>
<keyword evidence="2" id="KW-0804">Transcription</keyword>
<dbReference type="Proteomes" id="UP000259211">
    <property type="component" value="Unassembled WGS sequence"/>
</dbReference>
<keyword evidence="1" id="KW-0805">Transcription regulation</keyword>
<accession>A0A1B9VVU8</accession>
<reference evidence="3 4" key="1">
    <citation type="submission" date="2017-07" db="EMBL/GenBank/DDBJ databases">
        <authorList>
            <person name="Sun Z.S."/>
            <person name="Albrecht U."/>
            <person name="Echele G."/>
            <person name="Lee C.C."/>
        </authorList>
    </citation>
    <scope>NUCLEOTIDE SEQUENCE [LARGE SCALE GENOMIC DNA]</scope>
    <source>
        <strain evidence="3 4">P16-029</strain>
    </source>
</reference>
<name>A0A1B9VVU8_9ACTN</name>
<dbReference type="STRING" id="33010.BFS79_00695"/>
<dbReference type="AlphaFoldDB" id="A0A1B9VVU8"/>